<feature type="compositionally biased region" description="Polar residues" evidence="1">
    <location>
        <begin position="176"/>
        <end position="198"/>
    </location>
</feature>
<reference evidence="3" key="4">
    <citation type="journal article" date="2015" name="G3 (Bethesda)">
        <title>Genome sequences of three phytopathogenic species of the Magnaporthaceae family of fungi.</title>
        <authorList>
            <person name="Okagaki L.H."/>
            <person name="Nunes C.C."/>
            <person name="Sailsbery J."/>
            <person name="Clay B."/>
            <person name="Brown D."/>
            <person name="John T."/>
            <person name="Oh Y."/>
            <person name="Young N."/>
            <person name="Fitzgerald M."/>
            <person name="Haas B.J."/>
            <person name="Zeng Q."/>
            <person name="Young S."/>
            <person name="Adiconis X."/>
            <person name="Fan L."/>
            <person name="Levin J.Z."/>
            <person name="Mitchell T.K."/>
            <person name="Okubara P.A."/>
            <person name="Farman M.L."/>
            <person name="Kohn L.M."/>
            <person name="Birren B."/>
            <person name="Ma L.-J."/>
            <person name="Dean R.A."/>
        </authorList>
    </citation>
    <scope>NUCLEOTIDE SEQUENCE</scope>
    <source>
        <strain evidence="3">ATCC 64411 / 73-15</strain>
    </source>
</reference>
<reference evidence="4" key="2">
    <citation type="submission" date="2010-05" db="EMBL/GenBank/DDBJ databases">
        <title>The genome sequence of Magnaporthe poae strain ATCC 64411.</title>
        <authorList>
            <person name="Ma L.-J."/>
            <person name="Dead R."/>
            <person name="Young S."/>
            <person name="Zeng Q."/>
            <person name="Koehrsen M."/>
            <person name="Alvarado L."/>
            <person name="Berlin A."/>
            <person name="Chapman S.B."/>
            <person name="Chen Z."/>
            <person name="Freedman E."/>
            <person name="Gellesch M."/>
            <person name="Goldberg J."/>
            <person name="Griggs A."/>
            <person name="Gujja S."/>
            <person name="Heilman E.R."/>
            <person name="Heiman D."/>
            <person name="Hepburn T."/>
            <person name="Howarth C."/>
            <person name="Jen D."/>
            <person name="Larson L."/>
            <person name="Mehta T."/>
            <person name="Neiman D."/>
            <person name="Pearson M."/>
            <person name="Roberts A."/>
            <person name="Saif S."/>
            <person name="Shea T."/>
            <person name="Shenoy N."/>
            <person name="Sisk P."/>
            <person name="Stolte C."/>
            <person name="Sykes S."/>
            <person name="Walk T."/>
            <person name="White J."/>
            <person name="Yandava C."/>
            <person name="Haas B."/>
            <person name="Nusbaum C."/>
            <person name="Birren B."/>
        </authorList>
    </citation>
    <scope>NUCLEOTIDE SEQUENCE [LARGE SCALE GENOMIC DNA]</scope>
    <source>
        <strain evidence="4">ATCC 64411 / 73-15</strain>
    </source>
</reference>
<dbReference type="eggNOG" id="ENOG502SW29">
    <property type="taxonomic scope" value="Eukaryota"/>
</dbReference>
<sequence length="198" mass="20984">MVSETPKRTGHKAATTPKDNDKLTEREIEILSKAWTCMRNQPEIDMNKLADALGMTNVGSATNAWGRIKKKIFGNLPSGGVGGMSTGRKRKTPAKVVDDGSDDAAAANGGRGDDDEEETPSKKPRKGPTGPRKPRGTKAAATPKVKAQDSGDEADNGEVKDEPKHEDDDEDRGKPSKSSFTNSGFTAVNTQSEMAGSA</sequence>
<dbReference type="EMBL" id="GL876972">
    <property type="protein sequence ID" value="KLU89285.1"/>
    <property type="molecule type" value="Genomic_DNA"/>
</dbReference>
<feature type="compositionally biased region" description="Basic residues" evidence="1">
    <location>
        <begin position="122"/>
        <end position="136"/>
    </location>
</feature>
<feature type="compositionally biased region" description="Basic and acidic residues" evidence="1">
    <location>
        <begin position="157"/>
        <end position="174"/>
    </location>
</feature>
<dbReference type="Proteomes" id="UP000011715">
    <property type="component" value="Unassembled WGS sequence"/>
</dbReference>
<dbReference type="STRING" id="644358.A0A0C4E6W2"/>
<gene>
    <name evidence="2" type="ORF">MAPG_08259</name>
</gene>
<dbReference type="EnsemblFungi" id="MAPG_08259T0">
    <property type="protein sequence ID" value="MAPG_08259T0"/>
    <property type="gene ID" value="MAPG_08259"/>
</dbReference>
<proteinExistence type="predicted"/>
<evidence type="ECO:0000313" key="4">
    <source>
        <dbReference type="Proteomes" id="UP000011715"/>
    </source>
</evidence>
<protein>
    <submittedName>
        <fullName evidence="2 3">Uncharacterized protein</fullName>
    </submittedName>
</protein>
<reference evidence="2" key="3">
    <citation type="submission" date="2011-03" db="EMBL/GenBank/DDBJ databases">
        <title>Annotation of Magnaporthe poae ATCC 64411.</title>
        <authorList>
            <person name="Ma L.-J."/>
            <person name="Dead R."/>
            <person name="Young S.K."/>
            <person name="Zeng Q."/>
            <person name="Gargeya S."/>
            <person name="Fitzgerald M."/>
            <person name="Haas B."/>
            <person name="Abouelleil A."/>
            <person name="Alvarado L."/>
            <person name="Arachchi H.M."/>
            <person name="Berlin A."/>
            <person name="Brown A."/>
            <person name="Chapman S.B."/>
            <person name="Chen Z."/>
            <person name="Dunbar C."/>
            <person name="Freedman E."/>
            <person name="Gearin G."/>
            <person name="Gellesch M."/>
            <person name="Goldberg J."/>
            <person name="Griggs A."/>
            <person name="Gujja S."/>
            <person name="Heiman D."/>
            <person name="Howarth C."/>
            <person name="Larson L."/>
            <person name="Lui A."/>
            <person name="MacDonald P.J.P."/>
            <person name="Mehta T."/>
            <person name="Montmayeur A."/>
            <person name="Murphy C."/>
            <person name="Neiman D."/>
            <person name="Pearson M."/>
            <person name="Priest M."/>
            <person name="Roberts A."/>
            <person name="Saif S."/>
            <person name="Shea T."/>
            <person name="Shenoy N."/>
            <person name="Sisk P."/>
            <person name="Stolte C."/>
            <person name="Sykes S."/>
            <person name="Yandava C."/>
            <person name="Wortman J."/>
            <person name="Nusbaum C."/>
            <person name="Birren B."/>
        </authorList>
    </citation>
    <scope>NUCLEOTIDE SEQUENCE</scope>
    <source>
        <strain evidence="2">ATCC 64411</strain>
    </source>
</reference>
<accession>A0A0C4E6W2</accession>
<feature type="region of interest" description="Disordered" evidence="1">
    <location>
        <begin position="1"/>
        <end position="25"/>
    </location>
</feature>
<evidence type="ECO:0000313" key="2">
    <source>
        <dbReference type="EMBL" id="KLU89285.1"/>
    </source>
</evidence>
<feature type="region of interest" description="Disordered" evidence="1">
    <location>
        <begin position="72"/>
        <end position="198"/>
    </location>
</feature>
<reference evidence="2" key="1">
    <citation type="submission" date="2010-05" db="EMBL/GenBank/DDBJ databases">
        <title>The Genome Sequence of Magnaporthe poae strain ATCC 64411.</title>
        <authorList>
            <consortium name="The Broad Institute Genome Sequencing Platform"/>
            <consortium name="Broad Institute Genome Sequencing Center for Infectious Disease"/>
            <person name="Ma L.-J."/>
            <person name="Dead R."/>
            <person name="Young S."/>
            <person name="Zeng Q."/>
            <person name="Koehrsen M."/>
            <person name="Alvarado L."/>
            <person name="Berlin A."/>
            <person name="Chapman S.B."/>
            <person name="Chen Z."/>
            <person name="Freedman E."/>
            <person name="Gellesch M."/>
            <person name="Goldberg J."/>
            <person name="Griggs A."/>
            <person name="Gujja S."/>
            <person name="Heilman E.R."/>
            <person name="Heiman D."/>
            <person name="Hepburn T."/>
            <person name="Howarth C."/>
            <person name="Jen D."/>
            <person name="Larson L."/>
            <person name="Mehta T."/>
            <person name="Neiman D."/>
            <person name="Pearson M."/>
            <person name="Roberts A."/>
            <person name="Saif S."/>
            <person name="Shea T."/>
            <person name="Shenoy N."/>
            <person name="Sisk P."/>
            <person name="Stolte C."/>
            <person name="Sykes S."/>
            <person name="Walk T."/>
            <person name="White J."/>
            <person name="Yandava C."/>
            <person name="Haas B."/>
            <person name="Nusbaum C."/>
            <person name="Birren B."/>
        </authorList>
    </citation>
    <scope>NUCLEOTIDE SEQUENCE</scope>
    <source>
        <strain evidence="2">ATCC 64411</strain>
    </source>
</reference>
<evidence type="ECO:0000313" key="3">
    <source>
        <dbReference type="EnsemblFungi" id="MAPG_08259T0"/>
    </source>
</evidence>
<reference evidence="3" key="5">
    <citation type="submission" date="2015-06" db="UniProtKB">
        <authorList>
            <consortium name="EnsemblFungi"/>
        </authorList>
    </citation>
    <scope>IDENTIFICATION</scope>
    <source>
        <strain evidence="3">ATCC 64411</strain>
    </source>
</reference>
<dbReference type="VEuPathDB" id="FungiDB:MAPG_08259"/>
<organism evidence="3 4">
    <name type="scientific">Magnaporthiopsis poae (strain ATCC 64411 / 73-15)</name>
    <name type="common">Kentucky bluegrass fungus</name>
    <name type="synonym">Magnaporthe poae</name>
    <dbReference type="NCBI Taxonomy" id="644358"/>
    <lineage>
        <taxon>Eukaryota</taxon>
        <taxon>Fungi</taxon>
        <taxon>Dikarya</taxon>
        <taxon>Ascomycota</taxon>
        <taxon>Pezizomycotina</taxon>
        <taxon>Sordariomycetes</taxon>
        <taxon>Sordariomycetidae</taxon>
        <taxon>Magnaporthales</taxon>
        <taxon>Magnaporthaceae</taxon>
        <taxon>Magnaporthiopsis</taxon>
    </lineage>
</organism>
<dbReference type="OMA" id="TNAWGRI"/>
<name>A0A0C4E6W2_MAGP6</name>
<keyword evidence="4" id="KW-1185">Reference proteome</keyword>
<dbReference type="OrthoDB" id="5403747at2759"/>
<dbReference type="AlphaFoldDB" id="A0A0C4E6W2"/>
<dbReference type="EMBL" id="ADBL01001993">
    <property type="status" value="NOT_ANNOTATED_CDS"/>
    <property type="molecule type" value="Genomic_DNA"/>
</dbReference>
<evidence type="ECO:0000256" key="1">
    <source>
        <dbReference type="SAM" id="MobiDB-lite"/>
    </source>
</evidence>